<evidence type="ECO:0000313" key="1">
    <source>
        <dbReference type="EMBL" id="RDU60186.1"/>
    </source>
</evidence>
<comment type="caution">
    <text evidence="1">The sequence shown here is derived from an EMBL/GenBank/DDBJ whole genome shotgun (WGS) entry which is preliminary data.</text>
</comment>
<protein>
    <recommendedName>
        <fullName evidence="3">Glycosyltransferase</fullName>
    </recommendedName>
</protein>
<name>A0A3D8I598_9HELI</name>
<keyword evidence="2" id="KW-1185">Reference proteome</keyword>
<dbReference type="Proteomes" id="UP000256599">
    <property type="component" value="Unassembled WGS sequence"/>
</dbReference>
<dbReference type="OrthoDB" id="433681at2"/>
<reference evidence="1 2" key="1">
    <citation type="submission" date="2018-04" db="EMBL/GenBank/DDBJ databases">
        <title>Novel Campyloabacter and Helicobacter Species and Strains.</title>
        <authorList>
            <person name="Mannion A.J."/>
            <person name="Shen Z."/>
            <person name="Fox J.G."/>
        </authorList>
    </citation>
    <scope>NUCLEOTIDE SEQUENCE [LARGE SCALE GENOMIC DNA]</scope>
    <source>
        <strain evidence="1 2">MIT 98-6070</strain>
    </source>
</reference>
<organism evidence="1 2">
    <name type="scientific">Helicobacter marmotae</name>
    <dbReference type="NCBI Taxonomy" id="152490"/>
    <lineage>
        <taxon>Bacteria</taxon>
        <taxon>Pseudomonadati</taxon>
        <taxon>Campylobacterota</taxon>
        <taxon>Epsilonproteobacteria</taxon>
        <taxon>Campylobacterales</taxon>
        <taxon>Helicobacteraceae</taxon>
        <taxon>Helicobacter</taxon>
    </lineage>
</organism>
<dbReference type="SUPFAM" id="SSF53448">
    <property type="entry name" value="Nucleotide-diphospho-sugar transferases"/>
    <property type="match status" value="1"/>
</dbReference>
<dbReference type="InterPro" id="IPR029044">
    <property type="entry name" value="Nucleotide-diphossugar_trans"/>
</dbReference>
<accession>A0A3D8I598</accession>
<evidence type="ECO:0000313" key="2">
    <source>
        <dbReference type="Proteomes" id="UP000256599"/>
    </source>
</evidence>
<dbReference type="EMBL" id="NXLR01000005">
    <property type="protein sequence ID" value="RDU60186.1"/>
    <property type="molecule type" value="Genomic_DNA"/>
</dbReference>
<dbReference type="Gene3D" id="3.90.550.10">
    <property type="entry name" value="Spore Coat Polysaccharide Biosynthesis Protein SpsA, Chain A"/>
    <property type="match status" value="1"/>
</dbReference>
<evidence type="ECO:0008006" key="3">
    <source>
        <dbReference type="Google" id="ProtNLM"/>
    </source>
</evidence>
<sequence length="146" mass="16760">MGAIYGDTLLHISPKHSKRVQVKTNPAYRMPFCHQSVFVKTALLKQHHFDTSFKICADNAFFTSIYKAGVRFCYIDSIVSIYDAHGLSSKPSLTYLKEELRIIAKVNTYYALPFLCKYLFMLLKFGIKCLLPQTLAYKIQSVYNAK</sequence>
<proteinExistence type="predicted"/>
<gene>
    <name evidence="1" type="ORF">CQA63_03860</name>
</gene>
<dbReference type="AlphaFoldDB" id="A0A3D8I598"/>